<dbReference type="AlphaFoldDB" id="A0A165H0Y1"/>
<feature type="compositionally biased region" description="Low complexity" evidence="2">
    <location>
        <begin position="46"/>
        <end position="57"/>
    </location>
</feature>
<proteinExistence type="predicted"/>
<dbReference type="Proteomes" id="UP000076842">
    <property type="component" value="Unassembled WGS sequence"/>
</dbReference>
<accession>A0A165H0Y1</accession>
<feature type="compositionally biased region" description="Pro residues" evidence="2">
    <location>
        <begin position="81"/>
        <end position="91"/>
    </location>
</feature>
<protein>
    <submittedName>
        <fullName evidence="3">Uncharacterized protein</fullName>
    </submittedName>
</protein>
<sequence>MSWHRPSGSSGKRSYTQPSGASPSRSRPDDTQSSGFFSQDVPMSPRPTQGQPRQPQPGFEPIYVQRVHRGTAFGDGMPAPDYTPRPNPPSGPVLTADHVPVMVGSRLVQKHQAVAGPLQLFPSFQTAKFKHPFRNYLEENRDVIATTQFNREDFMTPVTKQQVVQNKLLRPSNPDEYYFDAPFKSGSTEFALPHVRFFEVNLDSNQPRQEQFGMVVGFPMLFRNVPISEAEFKQGFPMQLRSREDLHGDDYRRSVLVSDRAVRVMQGSRVDRLDVASRHMHTWKEGYGDRLRKLSFKTELAPQVLDLLTAGDRILNAGFFFVFMSTDGSGPVSPPDCFNIISRGVWHDKYAMECLEAILKFLQTKFAYYIRDMKTRNVGKFNNTGNTRPVNTVFTPEDMAAMERPLDEGRATWDVPNSAPQVPTFDGRPLGPDETYWPRLPDDVRRAILEHVHDFHAHSDASITSRLMEAVTRSYYYRHPRDWASHIDAVVNFADTREGRVRVNGLPFDDILSSMYHAKNLHRFRKERAPNLKNVAVHLTQRDFAARGEPFDLHLHEDVWKARLQELHSDPDAATAGRESLQAKKETNNHQVRVSRKGREVDHTSTAAAFQKEVHAFNIRTGGHIFGFTVKGRSLDYGTPQFFGTEMGEAFVRQLVGKSGQDLARDFEIFITQGSRGVANRWLLRKNDVKSSVRKMLLQSLRTATGDDNATMQYARFGRHIEDTYSVTLDGWPTPELINPSCLGTADLNALHAALLEGTCLFRRMTTDEKARRAGERAKELEKERAKRLQRKAALASLDGDDMEVEALCAPATLQNVASVRALQDLPINTLVLPDGARAQAFDERADLEFSQLSGNFLMAPQEAW</sequence>
<dbReference type="EMBL" id="KV423948">
    <property type="protein sequence ID" value="KZT58732.1"/>
    <property type="molecule type" value="Genomic_DNA"/>
</dbReference>
<evidence type="ECO:0000313" key="3">
    <source>
        <dbReference type="EMBL" id="KZT58732.1"/>
    </source>
</evidence>
<feature type="region of interest" description="Disordered" evidence="2">
    <location>
        <begin position="71"/>
        <end position="96"/>
    </location>
</feature>
<feature type="region of interest" description="Disordered" evidence="2">
    <location>
        <begin position="1"/>
        <end position="59"/>
    </location>
</feature>
<evidence type="ECO:0000313" key="4">
    <source>
        <dbReference type="Proteomes" id="UP000076842"/>
    </source>
</evidence>
<evidence type="ECO:0000256" key="2">
    <source>
        <dbReference type="SAM" id="MobiDB-lite"/>
    </source>
</evidence>
<organism evidence="3 4">
    <name type="scientific">Calocera cornea HHB12733</name>
    <dbReference type="NCBI Taxonomy" id="1353952"/>
    <lineage>
        <taxon>Eukaryota</taxon>
        <taxon>Fungi</taxon>
        <taxon>Dikarya</taxon>
        <taxon>Basidiomycota</taxon>
        <taxon>Agaricomycotina</taxon>
        <taxon>Dacrymycetes</taxon>
        <taxon>Dacrymycetales</taxon>
        <taxon>Dacrymycetaceae</taxon>
        <taxon>Calocera</taxon>
    </lineage>
</organism>
<gene>
    <name evidence="3" type="ORF">CALCODRAFT_508026</name>
</gene>
<dbReference type="InParanoid" id="A0A165H0Y1"/>
<reference evidence="3 4" key="1">
    <citation type="journal article" date="2016" name="Mol. Biol. Evol.">
        <title>Comparative Genomics of Early-Diverging Mushroom-Forming Fungi Provides Insights into the Origins of Lignocellulose Decay Capabilities.</title>
        <authorList>
            <person name="Nagy L.G."/>
            <person name="Riley R."/>
            <person name="Tritt A."/>
            <person name="Adam C."/>
            <person name="Daum C."/>
            <person name="Floudas D."/>
            <person name="Sun H."/>
            <person name="Yadav J.S."/>
            <person name="Pangilinan J."/>
            <person name="Larsson K.H."/>
            <person name="Matsuura K."/>
            <person name="Barry K."/>
            <person name="Labutti K."/>
            <person name="Kuo R."/>
            <person name="Ohm R.A."/>
            <person name="Bhattacharya S.S."/>
            <person name="Shirouzu T."/>
            <person name="Yoshinaga Y."/>
            <person name="Martin F.M."/>
            <person name="Grigoriev I.V."/>
            <person name="Hibbett D.S."/>
        </authorList>
    </citation>
    <scope>NUCLEOTIDE SEQUENCE [LARGE SCALE GENOMIC DNA]</scope>
    <source>
        <strain evidence="3 4">HHB12733</strain>
    </source>
</reference>
<keyword evidence="4" id="KW-1185">Reference proteome</keyword>
<name>A0A165H0Y1_9BASI</name>
<dbReference type="OrthoDB" id="10501904at2759"/>
<evidence type="ECO:0000256" key="1">
    <source>
        <dbReference type="SAM" id="Coils"/>
    </source>
</evidence>
<feature type="region of interest" description="Disordered" evidence="2">
    <location>
        <begin position="573"/>
        <end position="600"/>
    </location>
</feature>
<feature type="compositionally biased region" description="Polar residues" evidence="2">
    <location>
        <begin position="7"/>
        <end position="37"/>
    </location>
</feature>
<feature type="coiled-coil region" evidence="1">
    <location>
        <begin position="764"/>
        <end position="792"/>
    </location>
</feature>
<keyword evidence="1" id="KW-0175">Coiled coil</keyword>